<name>A0A1H9YJ67_9FIRM</name>
<dbReference type="AlphaFoldDB" id="A0A1H9YJ67"/>
<dbReference type="EMBL" id="FOIF01000003">
    <property type="protein sequence ID" value="SES69080.1"/>
    <property type="molecule type" value="Genomic_DNA"/>
</dbReference>
<keyword evidence="2" id="KW-1185">Reference proteome</keyword>
<evidence type="ECO:0000313" key="1">
    <source>
        <dbReference type="EMBL" id="SES69080.1"/>
    </source>
</evidence>
<protein>
    <submittedName>
        <fullName evidence="1">Uncharacterized protein</fullName>
    </submittedName>
</protein>
<dbReference type="RefSeq" id="WP_177159652.1">
    <property type="nucleotide sequence ID" value="NZ_FOIF01000003.1"/>
</dbReference>
<evidence type="ECO:0000313" key="2">
    <source>
        <dbReference type="Proteomes" id="UP000243819"/>
    </source>
</evidence>
<organism evidence="1 2">
    <name type="scientific">Anaerobranca gottschalkii DSM 13577</name>
    <dbReference type="NCBI Taxonomy" id="1120990"/>
    <lineage>
        <taxon>Bacteria</taxon>
        <taxon>Bacillati</taxon>
        <taxon>Bacillota</taxon>
        <taxon>Clostridia</taxon>
        <taxon>Eubacteriales</taxon>
        <taxon>Proteinivoracaceae</taxon>
        <taxon>Anaerobranca</taxon>
    </lineage>
</organism>
<reference evidence="2" key="1">
    <citation type="submission" date="2016-10" db="EMBL/GenBank/DDBJ databases">
        <authorList>
            <person name="Varghese N."/>
            <person name="Submissions S."/>
        </authorList>
    </citation>
    <scope>NUCLEOTIDE SEQUENCE [LARGE SCALE GENOMIC DNA]</scope>
    <source>
        <strain evidence="2">DSM 13577</strain>
    </source>
</reference>
<dbReference type="Proteomes" id="UP000243819">
    <property type="component" value="Unassembled WGS sequence"/>
</dbReference>
<proteinExistence type="predicted"/>
<sequence length="52" mass="6640">MDKKKKPTKLTKEQFKYKEWEKYNKEWDNWNKKEKDGNMMYEGKVKGHRWGW</sequence>
<gene>
    <name evidence="1" type="ORF">SAMN03080614_100366</name>
</gene>
<accession>A0A1H9YJ67</accession>
<dbReference type="STRING" id="1120990.SAMN03080614_100366"/>